<proteinExistence type="predicted"/>
<dbReference type="InterPro" id="IPR006683">
    <property type="entry name" value="Thioestr_dom"/>
</dbReference>
<comment type="caution">
    <text evidence="3">The sequence shown here is derived from an EMBL/GenBank/DDBJ whole genome shotgun (WGS) entry which is preliminary data.</text>
</comment>
<dbReference type="SUPFAM" id="SSF54637">
    <property type="entry name" value="Thioesterase/thiol ester dehydrase-isomerase"/>
    <property type="match status" value="1"/>
</dbReference>
<keyword evidence="1" id="KW-0378">Hydrolase</keyword>
<reference evidence="3" key="1">
    <citation type="journal article" date="2015" name="Proc. Natl. Acad. Sci. U.S.A.">
        <title>Networks of energetic and metabolic interactions define dynamics in microbial communities.</title>
        <authorList>
            <person name="Embree M."/>
            <person name="Liu J.K."/>
            <person name="Al-Bassam M.M."/>
            <person name="Zengler K."/>
        </authorList>
    </citation>
    <scope>NUCLEOTIDE SEQUENCE</scope>
</reference>
<dbReference type="InterPro" id="IPR029069">
    <property type="entry name" value="HotDog_dom_sf"/>
</dbReference>
<dbReference type="PANTHER" id="PTHR42856:SF1">
    <property type="entry name" value="ACYL-COENZYME A THIOESTERASE PAAI"/>
    <property type="match status" value="1"/>
</dbReference>
<evidence type="ECO:0000256" key="1">
    <source>
        <dbReference type="ARBA" id="ARBA00022801"/>
    </source>
</evidence>
<dbReference type="PANTHER" id="PTHR42856">
    <property type="entry name" value="ACYL-COENZYME A THIOESTERASE PAAI"/>
    <property type="match status" value="1"/>
</dbReference>
<protein>
    <submittedName>
        <fullName evidence="3">Phenylacetic acid degradation protein paad, thioesterase</fullName>
    </submittedName>
</protein>
<dbReference type="CDD" id="cd03443">
    <property type="entry name" value="PaaI_thioesterase"/>
    <property type="match status" value="1"/>
</dbReference>
<accession>A0A0W8FFQ6</accession>
<dbReference type="Gene3D" id="3.10.129.10">
    <property type="entry name" value="Hotdog Thioesterase"/>
    <property type="match status" value="1"/>
</dbReference>
<dbReference type="GO" id="GO:0016289">
    <property type="term" value="F:acyl-CoA hydrolase activity"/>
    <property type="evidence" value="ECO:0007669"/>
    <property type="project" value="TreeGrafter"/>
</dbReference>
<dbReference type="EMBL" id="LNQE01001261">
    <property type="protein sequence ID" value="KUG19750.1"/>
    <property type="molecule type" value="Genomic_DNA"/>
</dbReference>
<gene>
    <name evidence="3" type="ORF">ASZ90_010517</name>
</gene>
<dbReference type="InterPro" id="IPR052723">
    <property type="entry name" value="Acyl-CoA_thioesterase_PaaI"/>
</dbReference>
<evidence type="ECO:0000259" key="2">
    <source>
        <dbReference type="Pfam" id="PF03061"/>
    </source>
</evidence>
<dbReference type="AlphaFoldDB" id="A0A0W8FFQ6"/>
<sequence length="133" mass="14066">MPDTHQGFERAEEIVHAFNDCEFARLLGIEIVEIWSGGARAVMETPGKANLMGIAHGGAVFALADHVFGVAANAGGAAQIAISAHIRYLAPATGRLEAVARRVSETDRFSVFEVLVYAGDRLAASFEGVGLKI</sequence>
<dbReference type="Pfam" id="PF03061">
    <property type="entry name" value="4HBT"/>
    <property type="match status" value="1"/>
</dbReference>
<dbReference type="NCBIfam" id="TIGR00369">
    <property type="entry name" value="unchar_dom_1"/>
    <property type="match status" value="1"/>
</dbReference>
<evidence type="ECO:0000313" key="3">
    <source>
        <dbReference type="EMBL" id="KUG19750.1"/>
    </source>
</evidence>
<feature type="domain" description="Thioesterase" evidence="2">
    <location>
        <begin position="52"/>
        <end position="121"/>
    </location>
</feature>
<name>A0A0W8FFQ6_9ZZZZ</name>
<organism evidence="3">
    <name type="scientific">hydrocarbon metagenome</name>
    <dbReference type="NCBI Taxonomy" id="938273"/>
    <lineage>
        <taxon>unclassified sequences</taxon>
        <taxon>metagenomes</taxon>
        <taxon>ecological metagenomes</taxon>
    </lineage>
</organism>
<dbReference type="InterPro" id="IPR003736">
    <property type="entry name" value="PAAI_dom"/>
</dbReference>